<dbReference type="Proteomes" id="UP000652761">
    <property type="component" value="Unassembled WGS sequence"/>
</dbReference>
<comment type="caution">
    <text evidence="2">The sequence shown here is derived from an EMBL/GenBank/DDBJ whole genome shotgun (WGS) entry which is preliminary data.</text>
</comment>
<organism evidence="2 3">
    <name type="scientific">Colocasia esculenta</name>
    <name type="common">Wild taro</name>
    <name type="synonym">Arum esculentum</name>
    <dbReference type="NCBI Taxonomy" id="4460"/>
    <lineage>
        <taxon>Eukaryota</taxon>
        <taxon>Viridiplantae</taxon>
        <taxon>Streptophyta</taxon>
        <taxon>Embryophyta</taxon>
        <taxon>Tracheophyta</taxon>
        <taxon>Spermatophyta</taxon>
        <taxon>Magnoliopsida</taxon>
        <taxon>Liliopsida</taxon>
        <taxon>Araceae</taxon>
        <taxon>Aroideae</taxon>
        <taxon>Colocasieae</taxon>
        <taxon>Colocasia</taxon>
    </lineage>
</organism>
<evidence type="ECO:0000313" key="3">
    <source>
        <dbReference type="Proteomes" id="UP000652761"/>
    </source>
</evidence>
<feature type="region of interest" description="Disordered" evidence="1">
    <location>
        <begin position="1"/>
        <end position="97"/>
    </location>
</feature>
<evidence type="ECO:0000256" key="1">
    <source>
        <dbReference type="SAM" id="MobiDB-lite"/>
    </source>
</evidence>
<protein>
    <submittedName>
        <fullName evidence="2">Uncharacterized protein</fullName>
    </submittedName>
</protein>
<name>A0A843UXG4_COLES</name>
<sequence length="97" mass="10538">MCSPRKPASLSYTALQLSDAEKSKSKSKSKNKNKNENKPKVIPIAGGKKRSRIGGEVQTKRGRAVEGMPLGMASWETSPSSERHGGWPNGDTIRMIV</sequence>
<gene>
    <name evidence="2" type="ORF">Taro_020851</name>
</gene>
<dbReference type="EMBL" id="NMUH01001045">
    <property type="protein sequence ID" value="MQL88305.1"/>
    <property type="molecule type" value="Genomic_DNA"/>
</dbReference>
<evidence type="ECO:0000313" key="2">
    <source>
        <dbReference type="EMBL" id="MQL88305.1"/>
    </source>
</evidence>
<reference evidence="2" key="1">
    <citation type="submission" date="2017-07" db="EMBL/GenBank/DDBJ databases">
        <title>Taro Niue Genome Assembly and Annotation.</title>
        <authorList>
            <person name="Atibalentja N."/>
            <person name="Keating K."/>
            <person name="Fields C.J."/>
        </authorList>
    </citation>
    <scope>NUCLEOTIDE SEQUENCE</scope>
    <source>
        <strain evidence="2">Niue_2</strain>
        <tissue evidence="2">Leaf</tissue>
    </source>
</reference>
<proteinExistence type="predicted"/>
<accession>A0A843UXG4</accession>
<dbReference type="AlphaFoldDB" id="A0A843UXG4"/>
<keyword evidence="3" id="KW-1185">Reference proteome</keyword>